<protein>
    <recommendedName>
        <fullName evidence="3">PARP catalytic domain-containing protein</fullName>
    </recommendedName>
</protein>
<evidence type="ECO:0008006" key="3">
    <source>
        <dbReference type="Google" id="ProtNLM"/>
    </source>
</evidence>
<dbReference type="PANTHER" id="PTHR36649:SF28">
    <property type="entry name" value="UBIQUITIN-LIKE DOMAIN-CONTAINING PROTEIN"/>
    <property type="match status" value="1"/>
</dbReference>
<gene>
    <name evidence="1" type="ORF">DGAL_LOCUS13616</name>
</gene>
<accession>A0A8J2RXM2</accession>
<sequence>MDNPAALYSRRNSNEVLYSRRNWMDNESGLRILSAVLDTMSFPNRVVSNRDERYHHDFTYTCATKDSISTGVESFTSGRADGVAFALKVEGKYTDDVWLKGNQGKRLDPYTSVDGEWPVSYHGTSNHNGLSIAREGFDLAKCKRSKHGYGIYSTPDIDCALKFAECATYNGRSYKLVIQNRINPDSLIKISSSQTRGGSRSASRTSVPTPFAYVNASTNSFAID</sequence>
<dbReference type="Gene3D" id="3.90.175.10">
    <property type="entry name" value="Diphtheria Toxin, domain 1"/>
    <property type="match status" value="1"/>
</dbReference>
<proteinExistence type="predicted"/>
<dbReference type="OrthoDB" id="428577at2759"/>
<dbReference type="Proteomes" id="UP000789390">
    <property type="component" value="Unassembled WGS sequence"/>
</dbReference>
<evidence type="ECO:0000313" key="1">
    <source>
        <dbReference type="EMBL" id="CAH0110116.1"/>
    </source>
</evidence>
<name>A0A8J2RXM2_9CRUS</name>
<organism evidence="1 2">
    <name type="scientific">Daphnia galeata</name>
    <dbReference type="NCBI Taxonomy" id="27404"/>
    <lineage>
        <taxon>Eukaryota</taxon>
        <taxon>Metazoa</taxon>
        <taxon>Ecdysozoa</taxon>
        <taxon>Arthropoda</taxon>
        <taxon>Crustacea</taxon>
        <taxon>Branchiopoda</taxon>
        <taxon>Diplostraca</taxon>
        <taxon>Cladocera</taxon>
        <taxon>Anomopoda</taxon>
        <taxon>Daphniidae</taxon>
        <taxon>Daphnia</taxon>
    </lineage>
</organism>
<comment type="caution">
    <text evidence="1">The sequence shown here is derived from an EMBL/GenBank/DDBJ whole genome shotgun (WGS) entry which is preliminary data.</text>
</comment>
<dbReference type="PANTHER" id="PTHR36649">
    <property type="entry name" value="UBIQUITIN-LIKE DOMAIN-CONTAINING PROTEIN"/>
    <property type="match status" value="1"/>
</dbReference>
<dbReference type="SUPFAM" id="SSF56399">
    <property type="entry name" value="ADP-ribosylation"/>
    <property type="match status" value="1"/>
</dbReference>
<keyword evidence="2" id="KW-1185">Reference proteome</keyword>
<dbReference type="EMBL" id="CAKKLH010000299">
    <property type="protein sequence ID" value="CAH0110116.1"/>
    <property type="molecule type" value="Genomic_DNA"/>
</dbReference>
<reference evidence="1" key="1">
    <citation type="submission" date="2021-11" db="EMBL/GenBank/DDBJ databases">
        <authorList>
            <person name="Schell T."/>
        </authorList>
    </citation>
    <scope>NUCLEOTIDE SEQUENCE</scope>
    <source>
        <strain evidence="1">M5</strain>
    </source>
</reference>
<dbReference type="AlphaFoldDB" id="A0A8J2RXM2"/>
<evidence type="ECO:0000313" key="2">
    <source>
        <dbReference type="Proteomes" id="UP000789390"/>
    </source>
</evidence>